<proteinExistence type="inferred from homology"/>
<dbReference type="Proteomes" id="UP000626109">
    <property type="component" value="Unassembled WGS sequence"/>
</dbReference>
<dbReference type="GO" id="GO:0009982">
    <property type="term" value="F:pseudouridine synthase activity"/>
    <property type="evidence" value="ECO:0007669"/>
    <property type="project" value="InterPro"/>
</dbReference>
<dbReference type="AlphaFoldDB" id="A0A813KWY0"/>
<dbReference type="InterPro" id="IPR006145">
    <property type="entry name" value="PsdUridine_synth_RsuA/RluA"/>
</dbReference>
<evidence type="ECO:0000256" key="3">
    <source>
        <dbReference type="SAM" id="Phobius"/>
    </source>
</evidence>
<evidence type="ECO:0000313" key="5">
    <source>
        <dbReference type="EMBL" id="CAE8714037.1"/>
    </source>
</evidence>
<dbReference type="InterPro" id="IPR020103">
    <property type="entry name" value="PsdUridine_synth_cat_dom_sf"/>
</dbReference>
<dbReference type="SUPFAM" id="SSF55120">
    <property type="entry name" value="Pseudouridine synthase"/>
    <property type="match status" value="1"/>
</dbReference>
<name>A0A813KWY0_POLGL</name>
<dbReference type="GO" id="GO:0000455">
    <property type="term" value="P:enzyme-directed rRNA pseudouridine synthesis"/>
    <property type="evidence" value="ECO:0007669"/>
    <property type="project" value="TreeGrafter"/>
</dbReference>
<reference evidence="5" key="1">
    <citation type="submission" date="2021-02" db="EMBL/GenBank/DDBJ databases">
        <authorList>
            <person name="Dougan E. K."/>
            <person name="Rhodes N."/>
            <person name="Thang M."/>
            <person name="Chan C."/>
        </authorList>
    </citation>
    <scope>NUCLEOTIDE SEQUENCE</scope>
</reference>
<feature type="region of interest" description="Disordered" evidence="2">
    <location>
        <begin position="167"/>
        <end position="188"/>
    </location>
</feature>
<dbReference type="Gene3D" id="3.30.2350.10">
    <property type="entry name" value="Pseudouridine synthase"/>
    <property type="match status" value="1"/>
</dbReference>
<protein>
    <recommendedName>
        <fullName evidence="4">Pseudouridine synthase RsuA/RluA-like domain-containing protein</fullName>
    </recommendedName>
</protein>
<evidence type="ECO:0000256" key="1">
    <source>
        <dbReference type="ARBA" id="ARBA00010876"/>
    </source>
</evidence>
<gene>
    <name evidence="5" type="ORF">PGLA2088_LOCUS37792</name>
</gene>
<keyword evidence="3" id="KW-0472">Membrane</keyword>
<dbReference type="PROSITE" id="PS01129">
    <property type="entry name" value="PSI_RLU"/>
    <property type="match status" value="1"/>
</dbReference>
<dbReference type="Pfam" id="PF00849">
    <property type="entry name" value="PseudoU_synth_2"/>
    <property type="match status" value="1"/>
</dbReference>
<feature type="transmembrane region" description="Helical" evidence="3">
    <location>
        <begin position="74"/>
        <end position="94"/>
    </location>
</feature>
<keyword evidence="3" id="KW-0812">Transmembrane</keyword>
<accession>A0A813KWY0</accession>
<feature type="region of interest" description="Disordered" evidence="2">
    <location>
        <begin position="108"/>
        <end position="135"/>
    </location>
</feature>
<comment type="similarity">
    <text evidence="1">Belongs to the pseudouridine synthase RluA family.</text>
</comment>
<feature type="compositionally biased region" description="Polar residues" evidence="2">
    <location>
        <begin position="111"/>
        <end position="135"/>
    </location>
</feature>
<dbReference type="InterPro" id="IPR006224">
    <property type="entry name" value="PsdUridine_synth_RluA-like_CS"/>
</dbReference>
<dbReference type="PANTHER" id="PTHR21600:SF87">
    <property type="entry name" value="RNA PSEUDOURIDYLATE SYNTHASE DOMAIN-CONTAINING PROTEIN 1"/>
    <property type="match status" value="1"/>
</dbReference>
<evidence type="ECO:0000256" key="2">
    <source>
        <dbReference type="SAM" id="MobiDB-lite"/>
    </source>
</evidence>
<dbReference type="EMBL" id="CAJNNW010032564">
    <property type="protein sequence ID" value="CAE8714037.1"/>
    <property type="molecule type" value="Genomic_DNA"/>
</dbReference>
<sequence length="716" mass="78117">MSRNTMGNAISTSSFTDGCTWAMLPEFVSSVPCLSACLCQGLRGASALPRIPLTHCDGEHQGGDELLTRRFGRLGGLFFAGLGLGASLVAVAVARRCRARTRAFREVSTAKRASQGSQQQQNGIPRQRNETTNQEANEVKVCPGCGLSPQDMRKHMKRCCPEKLPERAQPVSEARQTARREASGDDWISEEEVKEEAVKSVAAMKDPLLRQVLELRFGLDTGGHRRTPAEVADALGGKYRGNAQAGLTLIRQALRSIPLVMDDPKDLVILYEDEHLLAVSKPPFLRCTPVHRFTGKSLTNQILGLGLQRRSQSAASGKGDSGEPEQPMLLHRLDQTTSGVVLCAKTKSAAAFCHERWHGPDCKKEYLAIGLRSTDAKLEASIGASLVVSAPIGPDKDSDDPVRRAVNYEEGQSAATRFEVLAVGRNGSLLLVYQPCLEIVMHFQAHCLHVFPAIIGSVAGGSSEEAAESDGCLSPAIDQGHYCPAAARLEAMVAATAEAEALGLVNREGFIEDVHPYSSAIQVALRLENKRRFNDLEEEKASKDILMISTARQTPKSEFEMPGTVCNMFRIATVRCTLSAVLTLNTRFAKPWQLRVKISTINLSKNGLLQRKTCDNYFNKSSAQSSPMGSLGSLGSTAKSLQAGQRRILIGSPYHSSLQDRDLLPEVIHDDCSEIYFQYFRTIYKEEVAALKKQEAARVLVKWEGGKAVPCQPIEM</sequence>
<dbReference type="InterPro" id="IPR050188">
    <property type="entry name" value="RluA_PseudoU_synthase"/>
</dbReference>
<comment type="caution">
    <text evidence="5">The sequence shown here is derived from an EMBL/GenBank/DDBJ whole genome shotgun (WGS) entry which is preliminary data.</text>
</comment>
<evidence type="ECO:0000313" key="6">
    <source>
        <dbReference type="Proteomes" id="UP000626109"/>
    </source>
</evidence>
<dbReference type="PANTHER" id="PTHR21600">
    <property type="entry name" value="MITOCHONDRIAL RNA PSEUDOURIDINE SYNTHASE"/>
    <property type="match status" value="1"/>
</dbReference>
<organism evidence="5 6">
    <name type="scientific">Polarella glacialis</name>
    <name type="common">Dinoflagellate</name>
    <dbReference type="NCBI Taxonomy" id="89957"/>
    <lineage>
        <taxon>Eukaryota</taxon>
        <taxon>Sar</taxon>
        <taxon>Alveolata</taxon>
        <taxon>Dinophyceae</taxon>
        <taxon>Suessiales</taxon>
        <taxon>Suessiaceae</taxon>
        <taxon>Polarella</taxon>
    </lineage>
</organism>
<keyword evidence="3" id="KW-1133">Transmembrane helix</keyword>
<evidence type="ECO:0000259" key="4">
    <source>
        <dbReference type="Pfam" id="PF00849"/>
    </source>
</evidence>
<dbReference type="CDD" id="cd02869">
    <property type="entry name" value="PseudoU_synth_RluA_like"/>
    <property type="match status" value="1"/>
</dbReference>
<dbReference type="GO" id="GO:0003723">
    <property type="term" value="F:RNA binding"/>
    <property type="evidence" value="ECO:0007669"/>
    <property type="project" value="InterPro"/>
</dbReference>
<feature type="domain" description="Pseudouridine synthase RsuA/RluA-like" evidence="4">
    <location>
        <begin position="275"/>
        <end position="429"/>
    </location>
</feature>